<dbReference type="AlphaFoldDB" id="B1FS14"/>
<protein>
    <submittedName>
        <fullName evidence="1">Uncharacterized protein</fullName>
    </submittedName>
</protein>
<organism evidence="1 2">
    <name type="scientific">Burkholderia ambifaria IOP40-10</name>
    <dbReference type="NCBI Taxonomy" id="396596"/>
    <lineage>
        <taxon>Bacteria</taxon>
        <taxon>Pseudomonadati</taxon>
        <taxon>Pseudomonadota</taxon>
        <taxon>Betaproteobacteria</taxon>
        <taxon>Burkholderiales</taxon>
        <taxon>Burkholderiaceae</taxon>
        <taxon>Burkholderia</taxon>
        <taxon>Burkholderia cepacia complex</taxon>
    </lineage>
</organism>
<dbReference type="EMBL" id="ABLC01000499">
    <property type="protein sequence ID" value="EDS99656.1"/>
    <property type="molecule type" value="Genomic_DNA"/>
</dbReference>
<dbReference type="Proteomes" id="UP000005463">
    <property type="component" value="Unassembled WGS sequence"/>
</dbReference>
<accession>B1FS14</accession>
<evidence type="ECO:0000313" key="2">
    <source>
        <dbReference type="Proteomes" id="UP000005463"/>
    </source>
</evidence>
<comment type="caution">
    <text evidence="1">The sequence shown here is derived from an EMBL/GenBank/DDBJ whole genome shotgun (WGS) entry which is preliminary data.</text>
</comment>
<proteinExistence type="predicted"/>
<reference evidence="1 2" key="1">
    <citation type="submission" date="2008-03" db="EMBL/GenBank/DDBJ databases">
        <title>Sequencing of the draft genome and assembly of Burkholderia ambifaria IOP40-10.</title>
        <authorList>
            <consortium name="US DOE Joint Genome Institute (JGI-PGF)"/>
            <person name="Copeland A."/>
            <person name="Lucas S."/>
            <person name="Lapidus A."/>
            <person name="Glavina del Rio T."/>
            <person name="Dalin E."/>
            <person name="Tice H."/>
            <person name="Bruce D."/>
            <person name="Goodwin L."/>
            <person name="Pitluck S."/>
            <person name="Larimer F."/>
            <person name="Land M.L."/>
            <person name="Hauser L."/>
            <person name="Tiedje J."/>
            <person name="Richardson P."/>
        </authorList>
    </citation>
    <scope>NUCLEOTIDE SEQUENCE [LARGE SCALE GENOMIC DNA]</scope>
    <source>
        <strain evidence="1 2">IOP40-10</strain>
    </source>
</reference>
<sequence length="35" mass="3945">MYVWPVTQPMSAVHQNTSVGFQSKVHFIVCAAHSR</sequence>
<evidence type="ECO:0000313" key="1">
    <source>
        <dbReference type="EMBL" id="EDS99656.1"/>
    </source>
</evidence>
<name>B1FS14_9BURK</name>
<gene>
    <name evidence="1" type="ORF">BamIOP4010DRAFT_6827</name>
</gene>